<dbReference type="SUPFAM" id="SSF48403">
    <property type="entry name" value="Ankyrin repeat"/>
    <property type="match status" value="1"/>
</dbReference>
<dbReference type="InterPro" id="IPR044242">
    <property type="entry name" value="LTD-like"/>
</dbReference>
<dbReference type="FunFam" id="1.25.40.20:FF:000251">
    <property type="entry name" value="Protein LHCP TRANSLOCATION DEFECT"/>
    <property type="match status" value="2"/>
</dbReference>
<dbReference type="STRING" id="35608.A0A2U1NLV4"/>
<reference evidence="10 11" key="1">
    <citation type="journal article" date="2018" name="Mol. Plant">
        <title>The genome of Artemisia annua provides insight into the evolution of Asteraceae family and artemisinin biosynthesis.</title>
        <authorList>
            <person name="Shen Q."/>
            <person name="Zhang L."/>
            <person name="Liao Z."/>
            <person name="Wang S."/>
            <person name="Yan T."/>
            <person name="Shi P."/>
            <person name="Liu M."/>
            <person name="Fu X."/>
            <person name="Pan Q."/>
            <person name="Wang Y."/>
            <person name="Lv Z."/>
            <person name="Lu X."/>
            <person name="Zhang F."/>
            <person name="Jiang W."/>
            <person name="Ma Y."/>
            <person name="Chen M."/>
            <person name="Hao X."/>
            <person name="Li L."/>
            <person name="Tang Y."/>
            <person name="Lv G."/>
            <person name="Zhou Y."/>
            <person name="Sun X."/>
            <person name="Brodelius P.E."/>
            <person name="Rose J.K.C."/>
            <person name="Tang K."/>
        </authorList>
    </citation>
    <scope>NUCLEOTIDE SEQUENCE [LARGE SCALE GENOMIC DNA]</scope>
    <source>
        <strain evidence="11">cv. Huhao1</strain>
        <tissue evidence="10">Leaf</tissue>
    </source>
</reference>
<evidence type="ECO:0000256" key="9">
    <source>
        <dbReference type="RuleBase" id="RU367042"/>
    </source>
</evidence>
<organism evidence="10 11">
    <name type="scientific">Artemisia annua</name>
    <name type="common">Sweet wormwood</name>
    <dbReference type="NCBI Taxonomy" id="35608"/>
    <lineage>
        <taxon>Eukaryota</taxon>
        <taxon>Viridiplantae</taxon>
        <taxon>Streptophyta</taxon>
        <taxon>Embryophyta</taxon>
        <taxon>Tracheophyta</taxon>
        <taxon>Spermatophyta</taxon>
        <taxon>Magnoliopsida</taxon>
        <taxon>eudicotyledons</taxon>
        <taxon>Gunneridae</taxon>
        <taxon>Pentapetalae</taxon>
        <taxon>asterids</taxon>
        <taxon>campanulids</taxon>
        <taxon>Asterales</taxon>
        <taxon>Asteraceae</taxon>
        <taxon>Asteroideae</taxon>
        <taxon>Anthemideae</taxon>
        <taxon>Artemisiinae</taxon>
        <taxon>Artemisia</taxon>
    </lineage>
</organism>
<keyword evidence="2" id="KW-0813">Transport</keyword>
<keyword evidence="7" id="KW-0040">ANK repeat</keyword>
<evidence type="ECO:0000256" key="3">
    <source>
        <dbReference type="ARBA" id="ARBA00022528"/>
    </source>
</evidence>
<evidence type="ECO:0000256" key="7">
    <source>
        <dbReference type="ARBA" id="ARBA00023043"/>
    </source>
</evidence>
<keyword evidence="5" id="KW-0653">Protein transport</keyword>
<keyword evidence="4" id="KW-0934">Plastid</keyword>
<dbReference type="Gene3D" id="1.25.40.20">
    <property type="entry name" value="Ankyrin repeat-containing domain"/>
    <property type="match status" value="2"/>
</dbReference>
<name>A0A2U1NLV4_ARTAN</name>
<keyword evidence="6" id="KW-0809">Transit peptide</keyword>
<dbReference type="GO" id="GO:0022625">
    <property type="term" value="C:cytosolic large ribosomal subunit"/>
    <property type="evidence" value="ECO:0007669"/>
    <property type="project" value="UniProtKB-UniRule"/>
</dbReference>
<dbReference type="GO" id="GO:0090391">
    <property type="term" value="P:granum assembly"/>
    <property type="evidence" value="ECO:0007669"/>
    <property type="project" value="InterPro"/>
</dbReference>
<keyword evidence="9" id="KW-0689">Ribosomal protein</keyword>
<comment type="subcellular location">
    <subcellularLocation>
        <location evidence="1">Plastid</location>
        <location evidence="1">Chloroplast</location>
    </subcellularLocation>
</comment>
<evidence type="ECO:0000256" key="4">
    <source>
        <dbReference type="ARBA" id="ARBA00022640"/>
    </source>
</evidence>
<sequence>MVNPLFEKRPKLFGIGGALPPKKDVHRFLRWPQVVRIQRKIEEDHQATFEGAGIYGSQSRNDFDRDDVEQLLTCSKNLKHGMHYDYNKYFNYMGMLAVEGTYDKMEALLSQNIHPVDILLMLASSEGDKPKLEELLRAGAKYDVKDADGRTAIDRALNDEIKNFILMGSVVLMKGIIKQLVTSMLYTGDQLYMGQYFNYMGMLAVEGTYDKMEALLSQNIHPVDILLMLASSEGDKPKLEELLRAGAKYDVKDADGRTAIDRAANDEIKNFILSYSAQKA</sequence>
<dbReference type="GO" id="GO:0009570">
    <property type="term" value="C:chloroplast stroma"/>
    <property type="evidence" value="ECO:0007669"/>
    <property type="project" value="InterPro"/>
</dbReference>
<comment type="caution">
    <text evidence="10">The sequence shown here is derived from an EMBL/GenBank/DDBJ whole genome shotgun (WGS) entry which is preliminary data.</text>
</comment>
<keyword evidence="9" id="KW-0687">Ribonucleoprotein</keyword>
<evidence type="ECO:0000313" key="10">
    <source>
        <dbReference type="EMBL" id="PWA74451.1"/>
    </source>
</evidence>
<dbReference type="InterPro" id="IPR036770">
    <property type="entry name" value="Ankyrin_rpt-contain_sf"/>
</dbReference>
<dbReference type="OrthoDB" id="539213at2759"/>
<comment type="function">
    <text evidence="9">Component of the ribosome.</text>
</comment>
<proteinExistence type="inferred from homology"/>
<protein>
    <recommendedName>
        <fullName evidence="9">60S ribosomal protein L7a</fullName>
    </recommendedName>
</protein>
<keyword evidence="3" id="KW-0150">Chloroplast</keyword>
<dbReference type="PANTHER" id="PTHR47317">
    <property type="entry name" value="PROTEIN LHCP TRANSLOCATION DEFECT"/>
    <property type="match status" value="1"/>
</dbReference>
<dbReference type="GO" id="GO:0009941">
    <property type="term" value="C:chloroplast envelope"/>
    <property type="evidence" value="ECO:0007669"/>
    <property type="project" value="TreeGrafter"/>
</dbReference>
<dbReference type="GO" id="GO:0006886">
    <property type="term" value="P:intracellular protein transport"/>
    <property type="evidence" value="ECO:0007669"/>
    <property type="project" value="InterPro"/>
</dbReference>
<evidence type="ECO:0000256" key="8">
    <source>
        <dbReference type="ARBA" id="ARBA00056210"/>
    </source>
</evidence>
<evidence type="ECO:0000256" key="6">
    <source>
        <dbReference type="ARBA" id="ARBA00022946"/>
    </source>
</evidence>
<dbReference type="InterPro" id="IPR001921">
    <property type="entry name" value="Ribosomal_eL8_euk"/>
</dbReference>
<dbReference type="GO" id="GO:0003723">
    <property type="term" value="F:RNA binding"/>
    <property type="evidence" value="ECO:0007669"/>
    <property type="project" value="UniProtKB-UniRule"/>
</dbReference>
<dbReference type="PRINTS" id="PR00882">
    <property type="entry name" value="RIBOSOMALL7A"/>
</dbReference>
<dbReference type="EMBL" id="PKPP01002565">
    <property type="protein sequence ID" value="PWA74451.1"/>
    <property type="molecule type" value="Genomic_DNA"/>
</dbReference>
<gene>
    <name evidence="10" type="ORF">CTI12_AA252450</name>
</gene>
<keyword evidence="11" id="KW-1185">Reference proteome</keyword>
<evidence type="ECO:0000256" key="5">
    <source>
        <dbReference type="ARBA" id="ARBA00022927"/>
    </source>
</evidence>
<evidence type="ECO:0000256" key="2">
    <source>
        <dbReference type="ARBA" id="ARBA00022448"/>
    </source>
</evidence>
<evidence type="ECO:0000256" key="1">
    <source>
        <dbReference type="ARBA" id="ARBA00004229"/>
    </source>
</evidence>
<dbReference type="PANTHER" id="PTHR47317:SF1">
    <property type="entry name" value="PROTEIN LHCP TRANSLOCATION DEFECT"/>
    <property type="match status" value="1"/>
</dbReference>
<comment type="similarity">
    <text evidence="9">Belongs to the eukaryotic ribosomal protein eL8 family.</text>
</comment>
<comment type="function">
    <text evidence="8">Involved in the import of light-harvesting complex proteins (LHCP) and subsequent routing of these proteins to the chloroplast signal recognition particle (SRP) pathway.</text>
</comment>
<dbReference type="AlphaFoldDB" id="A0A2U1NLV4"/>
<accession>A0A2U1NLV4</accession>
<evidence type="ECO:0000313" key="11">
    <source>
        <dbReference type="Proteomes" id="UP000245207"/>
    </source>
</evidence>
<dbReference type="Proteomes" id="UP000245207">
    <property type="component" value="Unassembled WGS sequence"/>
</dbReference>